<proteinExistence type="predicted"/>
<dbReference type="Proteomes" id="UP001617213">
    <property type="component" value="Unassembled WGS sequence"/>
</dbReference>
<keyword evidence="2" id="KW-1185">Reference proteome</keyword>
<protein>
    <submittedName>
        <fullName evidence="1">Uncharacterized protein</fullName>
    </submittedName>
</protein>
<sequence length="40" mass="4463">MPIVKKKLGPIHYRYVDDIGPEGLEVNCVTYQVIGETALC</sequence>
<evidence type="ECO:0000313" key="2">
    <source>
        <dbReference type="Proteomes" id="UP001617213"/>
    </source>
</evidence>
<evidence type="ECO:0000313" key="1">
    <source>
        <dbReference type="EMBL" id="MFJ2676898.1"/>
    </source>
</evidence>
<accession>A0ABW8DTI2</accession>
<reference evidence="1 2" key="1">
    <citation type="submission" date="2024-10" db="EMBL/GenBank/DDBJ databases">
        <title>The Natural Products Discovery Center: Release of the First 8490 Sequenced Strains for Exploring Actinobacteria Biosynthetic Diversity.</title>
        <authorList>
            <person name="Kalkreuter E."/>
            <person name="Kautsar S.A."/>
            <person name="Yang D."/>
            <person name="Bader C.D."/>
            <person name="Teijaro C.N."/>
            <person name="Fluegel L."/>
            <person name="Davis C.M."/>
            <person name="Simpson J.R."/>
            <person name="Lauterbach L."/>
            <person name="Steele A.D."/>
            <person name="Gui C."/>
            <person name="Meng S."/>
            <person name="Li G."/>
            <person name="Viehrig K."/>
            <person name="Ye F."/>
            <person name="Su P."/>
            <person name="Kiefer A.F."/>
            <person name="Nichols A."/>
            <person name="Cepeda A.J."/>
            <person name="Yan W."/>
            <person name="Fan B."/>
            <person name="Jiang Y."/>
            <person name="Adhikari A."/>
            <person name="Zheng C.-J."/>
            <person name="Schuster L."/>
            <person name="Cowan T.M."/>
            <person name="Smanski M.J."/>
            <person name="Chevrette M.G."/>
            <person name="De Carvalho L.P.S."/>
            <person name="Shen B."/>
        </authorList>
    </citation>
    <scope>NUCLEOTIDE SEQUENCE [LARGE SCALE GENOMIC DNA]</scope>
    <source>
        <strain evidence="1 2">NPDC087581</strain>
    </source>
</reference>
<dbReference type="RefSeq" id="WP_401379836.1">
    <property type="nucleotide sequence ID" value="NZ_JBIUWZ010000002.1"/>
</dbReference>
<gene>
    <name evidence="1" type="ORF">ACIOWJ_02160</name>
</gene>
<dbReference type="EMBL" id="JBIUWZ010000002">
    <property type="protein sequence ID" value="MFJ2676898.1"/>
    <property type="molecule type" value="Genomic_DNA"/>
</dbReference>
<comment type="caution">
    <text evidence="1">The sequence shown here is derived from an EMBL/GenBank/DDBJ whole genome shotgun (WGS) entry which is preliminary data.</text>
</comment>
<name>A0ABW8DTI2_9PSED</name>
<organism evidence="1 2">
    <name type="scientific">Pseudomonas sivasensis</name>
    <dbReference type="NCBI Taxonomy" id="1880678"/>
    <lineage>
        <taxon>Bacteria</taxon>
        <taxon>Pseudomonadati</taxon>
        <taxon>Pseudomonadota</taxon>
        <taxon>Gammaproteobacteria</taxon>
        <taxon>Pseudomonadales</taxon>
        <taxon>Pseudomonadaceae</taxon>
        <taxon>Pseudomonas</taxon>
    </lineage>
</organism>